<gene>
    <name evidence="4" type="ORF">GCM10023081_32600</name>
</gene>
<proteinExistence type="predicted"/>
<evidence type="ECO:0000313" key="4">
    <source>
        <dbReference type="EMBL" id="GAA3692674.1"/>
    </source>
</evidence>
<evidence type="ECO:0000256" key="1">
    <source>
        <dbReference type="SAM" id="MobiDB-lite"/>
    </source>
</evidence>
<keyword evidence="5" id="KW-1185">Reference proteome</keyword>
<keyword evidence="2" id="KW-0472">Membrane</keyword>
<keyword evidence="2" id="KW-1133">Transmembrane helix</keyword>
<dbReference type="Pfam" id="PF13462">
    <property type="entry name" value="Thioredoxin_4"/>
    <property type="match status" value="1"/>
</dbReference>
<dbReference type="SUPFAM" id="SSF52833">
    <property type="entry name" value="Thioredoxin-like"/>
    <property type="match status" value="1"/>
</dbReference>
<dbReference type="InterPro" id="IPR036249">
    <property type="entry name" value="Thioredoxin-like_sf"/>
</dbReference>
<comment type="caution">
    <text evidence="4">The sequence shown here is derived from an EMBL/GenBank/DDBJ whole genome shotgun (WGS) entry which is preliminary data.</text>
</comment>
<sequence>MAMASNNRPSKAERTSAAREQARLLHEQQAAAAKRKSLLVKIGVVLAVVLVIGLIAMIILQNSRGEVAESGPAPKGGNEYGGITLVSDTEVAPTSGVTVDWAALGEVPEGEQETKPRGVAAAEKGQPAQVVIYVDANCVHCAEFESAYAEQLKTWVAAKDITLEYRNVAYLDRNSSTNYSSRGANAFACVADAAPASYLPFAEAVFAHHSQGEMSNKELADLAKANGADVSGCIEDGTFRPFVKFTDTASRIDAIPGTPSVWVQGKVWDAAADEDFAAWAQKLIDDNK</sequence>
<feature type="domain" description="Thioredoxin-like fold" evidence="3">
    <location>
        <begin position="127"/>
        <end position="279"/>
    </location>
</feature>
<organism evidence="4 5">
    <name type="scientific">Arthrobacter ginkgonis</name>
    <dbReference type="NCBI Taxonomy" id="1630594"/>
    <lineage>
        <taxon>Bacteria</taxon>
        <taxon>Bacillati</taxon>
        <taxon>Actinomycetota</taxon>
        <taxon>Actinomycetes</taxon>
        <taxon>Micrococcales</taxon>
        <taxon>Micrococcaceae</taxon>
        <taxon>Arthrobacter</taxon>
    </lineage>
</organism>
<feature type="compositionally biased region" description="Basic and acidic residues" evidence="1">
    <location>
        <begin position="10"/>
        <end position="21"/>
    </location>
</feature>
<keyword evidence="2" id="KW-0812">Transmembrane</keyword>
<protein>
    <recommendedName>
        <fullName evidence="3">Thioredoxin-like fold domain-containing protein</fullName>
    </recommendedName>
</protein>
<evidence type="ECO:0000256" key="2">
    <source>
        <dbReference type="SAM" id="Phobius"/>
    </source>
</evidence>
<evidence type="ECO:0000313" key="5">
    <source>
        <dbReference type="Proteomes" id="UP001500752"/>
    </source>
</evidence>
<dbReference type="Proteomes" id="UP001500752">
    <property type="component" value="Unassembled WGS sequence"/>
</dbReference>
<dbReference type="EMBL" id="BAABEO010000022">
    <property type="protein sequence ID" value="GAA3692674.1"/>
    <property type="molecule type" value="Genomic_DNA"/>
</dbReference>
<feature type="transmembrane region" description="Helical" evidence="2">
    <location>
        <begin position="38"/>
        <end position="60"/>
    </location>
</feature>
<accession>A0ABP7CPJ5</accession>
<dbReference type="Gene3D" id="3.40.30.10">
    <property type="entry name" value="Glutaredoxin"/>
    <property type="match status" value="1"/>
</dbReference>
<feature type="region of interest" description="Disordered" evidence="1">
    <location>
        <begin position="1"/>
        <end position="21"/>
    </location>
</feature>
<reference evidence="5" key="1">
    <citation type="journal article" date="2019" name="Int. J. Syst. Evol. Microbiol.">
        <title>The Global Catalogue of Microorganisms (GCM) 10K type strain sequencing project: providing services to taxonomists for standard genome sequencing and annotation.</title>
        <authorList>
            <consortium name="The Broad Institute Genomics Platform"/>
            <consortium name="The Broad Institute Genome Sequencing Center for Infectious Disease"/>
            <person name="Wu L."/>
            <person name="Ma J."/>
        </authorList>
    </citation>
    <scope>NUCLEOTIDE SEQUENCE [LARGE SCALE GENOMIC DNA]</scope>
    <source>
        <strain evidence="5">JCM 30742</strain>
    </source>
</reference>
<dbReference type="InterPro" id="IPR012336">
    <property type="entry name" value="Thioredoxin-like_fold"/>
</dbReference>
<name>A0ABP7CPJ5_9MICC</name>
<evidence type="ECO:0000259" key="3">
    <source>
        <dbReference type="Pfam" id="PF13462"/>
    </source>
</evidence>